<feature type="transmembrane region" description="Helical" evidence="1">
    <location>
        <begin position="126"/>
        <end position="144"/>
    </location>
</feature>
<evidence type="ECO:0000256" key="1">
    <source>
        <dbReference type="SAM" id="Phobius"/>
    </source>
</evidence>
<dbReference type="AlphaFoldDB" id="A0AAE1NQM0"/>
<dbReference type="Proteomes" id="UP001292094">
    <property type="component" value="Unassembled WGS sequence"/>
</dbReference>
<keyword evidence="1" id="KW-0812">Transmembrane</keyword>
<evidence type="ECO:0000313" key="3">
    <source>
        <dbReference type="EMBL" id="KAK4293146.1"/>
    </source>
</evidence>
<feature type="signal peptide" evidence="2">
    <location>
        <begin position="1"/>
        <end position="28"/>
    </location>
</feature>
<accession>A0AAE1NQM0</accession>
<protein>
    <submittedName>
        <fullName evidence="3">Uncharacterized protein</fullName>
    </submittedName>
</protein>
<name>A0AAE1NQM0_9EUCA</name>
<keyword evidence="4" id="KW-1185">Reference proteome</keyword>
<organism evidence="3 4">
    <name type="scientific">Petrolisthes manimaculis</name>
    <dbReference type="NCBI Taxonomy" id="1843537"/>
    <lineage>
        <taxon>Eukaryota</taxon>
        <taxon>Metazoa</taxon>
        <taxon>Ecdysozoa</taxon>
        <taxon>Arthropoda</taxon>
        <taxon>Crustacea</taxon>
        <taxon>Multicrustacea</taxon>
        <taxon>Malacostraca</taxon>
        <taxon>Eumalacostraca</taxon>
        <taxon>Eucarida</taxon>
        <taxon>Decapoda</taxon>
        <taxon>Pleocyemata</taxon>
        <taxon>Anomura</taxon>
        <taxon>Galatheoidea</taxon>
        <taxon>Porcellanidae</taxon>
        <taxon>Petrolisthes</taxon>
    </lineage>
</organism>
<dbReference type="EMBL" id="JAWZYT010004628">
    <property type="protein sequence ID" value="KAK4293146.1"/>
    <property type="molecule type" value="Genomic_DNA"/>
</dbReference>
<gene>
    <name evidence="3" type="ORF">Pmani_034134</name>
</gene>
<comment type="caution">
    <text evidence="3">The sequence shown here is derived from an EMBL/GenBank/DDBJ whole genome shotgun (WGS) entry which is preliminary data.</text>
</comment>
<feature type="chain" id="PRO_5042244069" evidence="2">
    <location>
        <begin position="29"/>
        <end position="202"/>
    </location>
</feature>
<keyword evidence="1" id="KW-0472">Membrane</keyword>
<keyword evidence="2" id="KW-0732">Signal</keyword>
<evidence type="ECO:0000313" key="4">
    <source>
        <dbReference type="Proteomes" id="UP001292094"/>
    </source>
</evidence>
<keyword evidence="1" id="KW-1133">Transmembrane helix</keyword>
<proteinExistence type="predicted"/>
<reference evidence="3" key="1">
    <citation type="submission" date="2023-11" db="EMBL/GenBank/DDBJ databases">
        <title>Genome assemblies of two species of porcelain crab, Petrolisthes cinctipes and Petrolisthes manimaculis (Anomura: Porcellanidae).</title>
        <authorList>
            <person name="Angst P."/>
        </authorList>
    </citation>
    <scope>NUCLEOTIDE SEQUENCE</scope>
    <source>
        <strain evidence="3">PB745_02</strain>
        <tissue evidence="3">Gill</tissue>
    </source>
</reference>
<evidence type="ECO:0000256" key="2">
    <source>
        <dbReference type="SAM" id="SignalP"/>
    </source>
</evidence>
<sequence>MPRPLYTHPPLALIFGITVSRLMPACLPACPCLVSPPGIYVYSTTTFPTLHHLSFTPPPLLLHSITSSSLHPHLSFTPPPPFLHSITSPSFHHHFSYTPSLLLYSTITTTSIISPSLLHYLSFAPLLLFTFFATFNLFSFLPIYRSLSSSTPHHHPLISPLPPPYIYLSHSLFTSPSHFYLTLSSHLPLHLTHLAPIPFTST</sequence>